<name>A0ABP6ZME9_9ACTN</name>
<dbReference type="Proteomes" id="UP001501490">
    <property type="component" value="Unassembled WGS sequence"/>
</dbReference>
<dbReference type="EMBL" id="BAABAB010000009">
    <property type="protein sequence ID" value="GAA3612489.1"/>
    <property type="molecule type" value="Genomic_DNA"/>
</dbReference>
<comment type="caution">
    <text evidence="2">The sequence shown here is derived from an EMBL/GenBank/DDBJ whole genome shotgun (WGS) entry which is preliminary data.</text>
</comment>
<sequence>MNLLFLPVAFLFGYLIRPKGIAVAIYIAVDALLFTVQSMMQLLLGISGRYGERNAYWINGAGDHFTFGWGGFVSYAVLNLVIVGIGIGLVLLGARIRARRDAKKTALPVG</sequence>
<evidence type="ECO:0000313" key="2">
    <source>
        <dbReference type="EMBL" id="GAA3612489.1"/>
    </source>
</evidence>
<evidence type="ECO:0000256" key="1">
    <source>
        <dbReference type="SAM" id="Phobius"/>
    </source>
</evidence>
<accession>A0ABP6ZME9</accession>
<keyword evidence="1" id="KW-0812">Transmembrane</keyword>
<protein>
    <submittedName>
        <fullName evidence="2">Uncharacterized protein</fullName>
    </submittedName>
</protein>
<keyword evidence="1" id="KW-1133">Transmembrane helix</keyword>
<feature type="transmembrane region" description="Helical" evidence="1">
    <location>
        <begin position="72"/>
        <end position="94"/>
    </location>
</feature>
<gene>
    <name evidence="2" type="ORF">GCM10022236_12810</name>
</gene>
<keyword evidence="1" id="KW-0472">Membrane</keyword>
<keyword evidence="3" id="KW-1185">Reference proteome</keyword>
<proteinExistence type="predicted"/>
<reference evidence="3" key="1">
    <citation type="journal article" date="2019" name="Int. J. Syst. Evol. Microbiol.">
        <title>The Global Catalogue of Microorganisms (GCM) 10K type strain sequencing project: providing services to taxonomists for standard genome sequencing and annotation.</title>
        <authorList>
            <consortium name="The Broad Institute Genomics Platform"/>
            <consortium name="The Broad Institute Genome Sequencing Center for Infectious Disease"/>
            <person name="Wu L."/>
            <person name="Ma J."/>
        </authorList>
    </citation>
    <scope>NUCLEOTIDE SEQUENCE [LARGE SCALE GENOMIC DNA]</scope>
    <source>
        <strain evidence="3">JCM 16929</strain>
    </source>
</reference>
<evidence type="ECO:0000313" key="3">
    <source>
        <dbReference type="Proteomes" id="UP001501490"/>
    </source>
</evidence>
<organism evidence="2 3">
    <name type="scientific">Microlunatus ginsengisoli</name>
    <dbReference type="NCBI Taxonomy" id="363863"/>
    <lineage>
        <taxon>Bacteria</taxon>
        <taxon>Bacillati</taxon>
        <taxon>Actinomycetota</taxon>
        <taxon>Actinomycetes</taxon>
        <taxon>Propionibacteriales</taxon>
        <taxon>Propionibacteriaceae</taxon>
        <taxon>Microlunatus</taxon>
    </lineage>
</organism>
<dbReference type="RefSeq" id="WP_344802551.1">
    <property type="nucleotide sequence ID" value="NZ_BAABAB010000009.1"/>
</dbReference>